<dbReference type="PANTHER" id="PTHR39083">
    <property type="entry name" value="CYCLIC DI-GMP-BINDING PROTEIN"/>
    <property type="match status" value="1"/>
</dbReference>
<dbReference type="InterPro" id="IPR018513">
    <property type="entry name" value="Cell_synthase_bac"/>
</dbReference>
<dbReference type="AlphaFoldDB" id="A0A1I1H6V8"/>
<reference evidence="7 8" key="1">
    <citation type="submission" date="2016-10" db="EMBL/GenBank/DDBJ databases">
        <authorList>
            <person name="de Groot N.N."/>
        </authorList>
    </citation>
    <scope>NUCLEOTIDE SEQUENCE [LARGE SCALE GENOMIC DNA]</scope>
    <source>
        <strain evidence="7 8">DSM 12992</strain>
    </source>
</reference>
<dbReference type="EMBL" id="FOMG01000001">
    <property type="protein sequence ID" value="SFC19747.1"/>
    <property type="molecule type" value="Genomic_DNA"/>
</dbReference>
<dbReference type="GO" id="GO:0006011">
    <property type="term" value="P:UDP-alpha-D-glucose metabolic process"/>
    <property type="evidence" value="ECO:0007669"/>
    <property type="project" value="InterPro"/>
</dbReference>
<dbReference type="Gene3D" id="2.60.120.260">
    <property type="entry name" value="Galactose-binding domain-like"/>
    <property type="match status" value="2"/>
</dbReference>
<evidence type="ECO:0000256" key="1">
    <source>
        <dbReference type="ARBA" id="ARBA00004162"/>
    </source>
</evidence>
<keyword evidence="8" id="KW-1185">Reference proteome</keyword>
<evidence type="ECO:0000256" key="5">
    <source>
        <dbReference type="ARBA" id="ARBA00023136"/>
    </source>
</evidence>
<dbReference type="GO" id="GO:0005886">
    <property type="term" value="C:plasma membrane"/>
    <property type="evidence" value="ECO:0007669"/>
    <property type="project" value="UniProtKB-SubCell"/>
</dbReference>
<organism evidence="7 8">
    <name type="scientific">Clostridium uliginosum</name>
    <dbReference type="NCBI Taxonomy" id="119641"/>
    <lineage>
        <taxon>Bacteria</taxon>
        <taxon>Bacillati</taxon>
        <taxon>Bacillota</taxon>
        <taxon>Clostridia</taxon>
        <taxon>Eubacteriales</taxon>
        <taxon>Clostridiaceae</taxon>
        <taxon>Clostridium</taxon>
    </lineage>
</organism>
<evidence type="ECO:0000313" key="8">
    <source>
        <dbReference type="Proteomes" id="UP000199263"/>
    </source>
</evidence>
<protein>
    <submittedName>
        <fullName evidence="7">Cellulose synthase subunit</fullName>
    </submittedName>
</protein>
<feature type="transmembrane region" description="Helical" evidence="6">
    <location>
        <begin position="679"/>
        <end position="699"/>
    </location>
</feature>
<evidence type="ECO:0000313" key="7">
    <source>
        <dbReference type="EMBL" id="SFC19747.1"/>
    </source>
</evidence>
<evidence type="ECO:0000256" key="2">
    <source>
        <dbReference type="ARBA" id="ARBA00022475"/>
    </source>
</evidence>
<keyword evidence="5 6" id="KW-0472">Membrane</keyword>
<keyword evidence="2" id="KW-1003">Cell membrane</keyword>
<accession>A0A1I1H6V8</accession>
<sequence length="712" mass="81329">MRNYRYIRDKIEIVLVIFLISAFLQSLLTLNVKAQPIINSANIENAVNTKTYKSGSDIVFKGVFSSHSWYFNINKWWKVSSVEAEVKLSINQLVDKNKDTYVSFSVNGAPFYSKKIYYDSNLETQNIKVTIPSSMLISGNNEFKLESYLRISDLPCVDDVNLANWITIKGDSNVKVNFNNIVADNKISNFPYPYLKEIDEKSPNSSIIIPDKYSDSELSAALLLNSYFGKIYANGDYNGKIVKYSDFSKDGYINGIYIGNYNNIPKEINVDHKNNEDCTIKVLNSPYNHNSNIKLMVILCDDEKNLIKGVKALMNDDLKFQFNSDTFNVNKELKEETKTIDESEKITFKDMGADEINLKGAFTRSATLSYRLPKNRMLVVGDKIKLFMRYSENLDFDRALVTVYMNGTPIGSKKLEKESATGDEVELAIPNDVKMTSYIELKVAFDLEIPNLYCEKRQEEMPWALVTGDSYIYTGLSDIKDYYFSTYGTPFIKDRLYNDTLIVIPDNLSSEDLSAIGEVFSYLGKDLAYNNGNLKAIRSLNLNGEEKENNLIIYGTPENNKLIKKINDDLWFKYDDNNLKFLSNEKLILTDPYSSEIATFQLDISSFNPQKAMLILTSPKEDILRNSLKYLSSSKKNFELNGDSAVIDQYGNIKTYKMKKETKEPVYSRLVSLDTTSKGLLGLMILFIIFAIVASMLYYSKNKSIEKKRNKK</sequence>
<dbReference type="OrthoDB" id="2655838at2"/>
<dbReference type="RefSeq" id="WP_090087904.1">
    <property type="nucleotide sequence ID" value="NZ_FOMG01000001.1"/>
</dbReference>
<comment type="subcellular location">
    <subcellularLocation>
        <location evidence="1">Cell membrane</location>
        <topology evidence="1">Single-pass membrane protein</topology>
    </subcellularLocation>
</comment>
<keyword evidence="4 6" id="KW-1133">Transmembrane helix</keyword>
<dbReference type="Proteomes" id="UP000199263">
    <property type="component" value="Unassembled WGS sequence"/>
</dbReference>
<proteinExistence type="predicted"/>
<evidence type="ECO:0000256" key="3">
    <source>
        <dbReference type="ARBA" id="ARBA00022692"/>
    </source>
</evidence>
<dbReference type="STRING" id="119641.SAMN05421842_101203"/>
<evidence type="ECO:0000256" key="4">
    <source>
        <dbReference type="ARBA" id="ARBA00022989"/>
    </source>
</evidence>
<name>A0A1I1H6V8_9CLOT</name>
<gene>
    <name evidence="7" type="ORF">SAMN05421842_101203</name>
</gene>
<evidence type="ECO:0000256" key="6">
    <source>
        <dbReference type="SAM" id="Phobius"/>
    </source>
</evidence>
<dbReference type="PANTHER" id="PTHR39083:SF1">
    <property type="entry name" value="CYCLIC DI-GMP-BINDING PROTEIN"/>
    <property type="match status" value="1"/>
</dbReference>
<keyword evidence="3 6" id="KW-0812">Transmembrane</keyword>
<dbReference type="Pfam" id="PF03170">
    <property type="entry name" value="BcsB"/>
    <property type="match status" value="1"/>
</dbReference>